<evidence type="ECO:0000313" key="2">
    <source>
        <dbReference type="Proteomes" id="UP000655751"/>
    </source>
</evidence>
<sequence length="107" mass="11524">MTYQFTVVPDDIAEAADELSDLGAGSTKAVDYARNHLNLEGNAGVVLKPLIGVLKEACDEFATNYTRLGTRTSEAAAELAKAATMYRNLDRNRAEALDRTYPAKGGK</sequence>
<proteinExistence type="predicted"/>
<comment type="caution">
    <text evidence="1">The sequence shown here is derived from an EMBL/GenBank/DDBJ whole genome shotgun (WGS) entry which is preliminary data.</text>
</comment>
<dbReference type="InterPro" id="IPR022536">
    <property type="entry name" value="EspC"/>
</dbReference>
<keyword evidence="2" id="KW-1185">Reference proteome</keyword>
<protein>
    <recommendedName>
        <fullName evidence="3">ESX-1 secretion-associated protein</fullName>
    </recommendedName>
</protein>
<evidence type="ECO:0008006" key="3">
    <source>
        <dbReference type="Google" id="ProtNLM"/>
    </source>
</evidence>
<dbReference type="EMBL" id="JADMLG010000002">
    <property type="protein sequence ID" value="MBH0775596.1"/>
    <property type="molecule type" value="Genomic_DNA"/>
</dbReference>
<dbReference type="RefSeq" id="WP_196147954.1">
    <property type="nucleotide sequence ID" value="NZ_JADMLG010000002.1"/>
</dbReference>
<reference evidence="1" key="1">
    <citation type="submission" date="2020-11" db="EMBL/GenBank/DDBJ databases">
        <title>Nocardia NEAU-351.nov., a novel actinomycete isolated from the cow dung.</title>
        <authorList>
            <person name="Zhang X."/>
        </authorList>
    </citation>
    <scope>NUCLEOTIDE SEQUENCE</scope>
    <source>
        <strain evidence="1">NEAU-351</strain>
    </source>
</reference>
<dbReference type="GO" id="GO:0009306">
    <property type="term" value="P:protein secretion"/>
    <property type="evidence" value="ECO:0007669"/>
    <property type="project" value="InterPro"/>
</dbReference>
<organism evidence="1 2">
    <name type="scientific">Nocardia bovistercoris</name>
    <dbReference type="NCBI Taxonomy" id="2785916"/>
    <lineage>
        <taxon>Bacteria</taxon>
        <taxon>Bacillati</taxon>
        <taxon>Actinomycetota</taxon>
        <taxon>Actinomycetes</taxon>
        <taxon>Mycobacteriales</taxon>
        <taxon>Nocardiaceae</taxon>
        <taxon>Nocardia</taxon>
    </lineage>
</organism>
<name>A0A931N234_9NOCA</name>
<evidence type="ECO:0000313" key="1">
    <source>
        <dbReference type="EMBL" id="MBH0775596.1"/>
    </source>
</evidence>
<dbReference type="Pfam" id="PF10824">
    <property type="entry name" value="T7SS_ESX_EspC"/>
    <property type="match status" value="1"/>
</dbReference>
<gene>
    <name evidence="1" type="ORF">IT779_04735</name>
</gene>
<dbReference type="Proteomes" id="UP000655751">
    <property type="component" value="Unassembled WGS sequence"/>
</dbReference>
<accession>A0A931N234</accession>
<dbReference type="AlphaFoldDB" id="A0A931N234"/>